<dbReference type="AlphaFoldDB" id="A0AAE0GBG4"/>
<gene>
    <name evidence="10" type="ORF">CYMTET_17015</name>
</gene>
<name>A0AAE0GBG4_9CHLO</name>
<evidence type="ECO:0000256" key="8">
    <source>
        <dbReference type="SAM" id="Phobius"/>
    </source>
</evidence>
<evidence type="ECO:0000313" key="10">
    <source>
        <dbReference type="EMBL" id="KAK3274823.1"/>
    </source>
</evidence>
<evidence type="ECO:0000256" key="2">
    <source>
        <dbReference type="ARBA" id="ARBA00022448"/>
    </source>
</evidence>
<evidence type="ECO:0000256" key="4">
    <source>
        <dbReference type="ARBA" id="ARBA00022989"/>
    </source>
</evidence>
<feature type="domain" description="CASTOR/POLLUX/SYM8 ion channel conserved" evidence="9">
    <location>
        <begin position="537"/>
        <end position="633"/>
    </location>
</feature>
<accession>A0AAE0GBG4</accession>
<dbReference type="PANTHER" id="PTHR31563">
    <property type="entry name" value="ION CHANNEL POLLUX-RELATED"/>
    <property type="match status" value="1"/>
</dbReference>
<evidence type="ECO:0000259" key="9">
    <source>
        <dbReference type="Pfam" id="PF06241"/>
    </source>
</evidence>
<comment type="caution">
    <text evidence="10">The sequence shown here is derived from an EMBL/GenBank/DDBJ whole genome shotgun (WGS) entry which is preliminary data.</text>
</comment>
<dbReference type="Proteomes" id="UP001190700">
    <property type="component" value="Unassembled WGS sequence"/>
</dbReference>
<proteinExistence type="predicted"/>
<keyword evidence="2" id="KW-0813">Transport</keyword>
<keyword evidence="6 8" id="KW-0472">Membrane</keyword>
<evidence type="ECO:0000256" key="1">
    <source>
        <dbReference type="ARBA" id="ARBA00004127"/>
    </source>
</evidence>
<feature type="region of interest" description="Disordered" evidence="7">
    <location>
        <begin position="37"/>
        <end position="78"/>
    </location>
</feature>
<dbReference type="InterPro" id="IPR044849">
    <property type="entry name" value="CASTOR/POLLUX/SYM8-like"/>
</dbReference>
<evidence type="ECO:0000256" key="7">
    <source>
        <dbReference type="SAM" id="MobiDB-lite"/>
    </source>
</evidence>
<feature type="transmembrane region" description="Helical" evidence="8">
    <location>
        <begin position="212"/>
        <end position="232"/>
    </location>
</feature>
<evidence type="ECO:0000313" key="11">
    <source>
        <dbReference type="Proteomes" id="UP001190700"/>
    </source>
</evidence>
<evidence type="ECO:0000256" key="6">
    <source>
        <dbReference type="ARBA" id="ARBA00023136"/>
    </source>
</evidence>
<dbReference type="EMBL" id="LGRX02007518">
    <property type="protein sequence ID" value="KAK3274823.1"/>
    <property type="molecule type" value="Genomic_DNA"/>
</dbReference>
<keyword evidence="5" id="KW-0406">Ion transport</keyword>
<feature type="region of interest" description="Disordered" evidence="7">
    <location>
        <begin position="1"/>
        <end position="22"/>
    </location>
</feature>
<feature type="compositionally biased region" description="Polar residues" evidence="7">
    <location>
        <begin position="1"/>
        <end position="15"/>
    </location>
</feature>
<dbReference type="PANTHER" id="PTHR31563:SF10">
    <property type="entry name" value="ION CHANNEL POLLUX-RELATED"/>
    <property type="match status" value="1"/>
</dbReference>
<sequence length="961" mass="105016">MSCTEQEQGQTSMDGLQSDRMHLNDLRELEVLGAEFENTSEGVRMAAPVPKLSTTKEDDSAQATAPASAPEISNLQKSSSRLSLSSSDNAADNAPLTAATRAFEQDLSEFINSNRTFLHEQAVYQLEKALVSTAGGKLYFISVMCVAAVLVLGTLWAVVGYVGCGCDNDGAGCDAECVGPYDGVRPGAPLWVAWSFLISAGYNEYDNAGERLVVSAMIIVGLVLFAVVIGLITEGFHETIDQLKSGKTKAVERNHILILGWNHSTPSLICKLAQFREEHGRKISGLRGWLLLLNPVKYRYLHFLGRVKYPIFTARIVILSSSVSREEMEMLLEQSFQQEGVDEKFTKLNRDVIPRRLGSPAEHPPNQLHAAAQSVQPPPPLCAYKALGLNSEDNALLFASLKACFAGVVSLAARVILRTGEESNLTQLCRVSVTEATRIVVMLDERDKALAPLPLSGDEDDDENALSSQLEVRDSATVRVLLALRYLLQQKQECNVHVVAQLSYLSKYVDSLNWAVNIPGIGSQPAMTMLDMDFKLTSLMLSCVGQPGLASALEDMLDRTGVSVKVRSVEKLHAVGMQLIGASFEAATTAIGNHLVMGLLRSQGATGRRTILLNPNPEEALERTDEVIIIGEGEPCAARLALRPPPPARSATYVAQGQDKDPSLKVLFCGWRKTWSSPKVFGRRLAELCNACSAASRLTFLNTMSDDGQGGGVWPAMYDAAVAAAGLTVENTPLLARITHEVGFANDPDTLRKLGAEHYSTFVVLSTSFLDDSQVDISIRDSRVLTSVMAITKVKQHARLTCLQNGQPVPIAFRRCNVISEIADDQLRLMITNYVAHKTGGHSEFFNVSDMVSSLIAQICYNPVMDTIWQTLLTAGSSDMYCVPAYTYITEMDGEIPFWNVMHRVREKHPTDIFLGYVTLSLTGKAIVTLAPQVDSQRIWDVSDRVIVMSRFNLNVSYGED</sequence>
<reference evidence="10 11" key="1">
    <citation type="journal article" date="2015" name="Genome Biol. Evol.">
        <title>Comparative Genomics of a Bacterivorous Green Alga Reveals Evolutionary Causalities and Consequences of Phago-Mixotrophic Mode of Nutrition.</title>
        <authorList>
            <person name="Burns J.A."/>
            <person name="Paasch A."/>
            <person name="Narechania A."/>
            <person name="Kim E."/>
        </authorList>
    </citation>
    <scope>NUCLEOTIDE SEQUENCE [LARGE SCALE GENOMIC DNA]</scope>
    <source>
        <strain evidence="10 11">PLY_AMNH</strain>
    </source>
</reference>
<dbReference type="GO" id="GO:0006811">
    <property type="term" value="P:monoatomic ion transport"/>
    <property type="evidence" value="ECO:0007669"/>
    <property type="project" value="UniProtKB-KW"/>
</dbReference>
<comment type="subcellular location">
    <subcellularLocation>
        <location evidence="1">Endomembrane system</location>
        <topology evidence="1">Multi-pass membrane protein</topology>
    </subcellularLocation>
</comment>
<keyword evidence="11" id="KW-1185">Reference proteome</keyword>
<organism evidence="10 11">
    <name type="scientific">Cymbomonas tetramitiformis</name>
    <dbReference type="NCBI Taxonomy" id="36881"/>
    <lineage>
        <taxon>Eukaryota</taxon>
        <taxon>Viridiplantae</taxon>
        <taxon>Chlorophyta</taxon>
        <taxon>Pyramimonadophyceae</taxon>
        <taxon>Pyramimonadales</taxon>
        <taxon>Pyramimonadaceae</taxon>
        <taxon>Cymbomonas</taxon>
    </lineage>
</organism>
<keyword evidence="4 8" id="KW-1133">Transmembrane helix</keyword>
<dbReference type="GO" id="GO:0012505">
    <property type="term" value="C:endomembrane system"/>
    <property type="evidence" value="ECO:0007669"/>
    <property type="project" value="UniProtKB-SubCell"/>
</dbReference>
<protein>
    <recommendedName>
        <fullName evidence="9">CASTOR/POLLUX/SYM8 ion channel conserved domain-containing protein</fullName>
    </recommendedName>
</protein>
<evidence type="ECO:0000256" key="3">
    <source>
        <dbReference type="ARBA" id="ARBA00022692"/>
    </source>
</evidence>
<dbReference type="InterPro" id="IPR010420">
    <property type="entry name" value="CASTOR/POLLUX/SYM8_dom"/>
</dbReference>
<dbReference type="Pfam" id="PF06241">
    <property type="entry name" value="Castor_Poll_mid"/>
    <property type="match status" value="1"/>
</dbReference>
<feature type="transmembrane region" description="Helical" evidence="8">
    <location>
        <begin position="138"/>
        <end position="159"/>
    </location>
</feature>
<keyword evidence="3 8" id="KW-0812">Transmembrane</keyword>
<evidence type="ECO:0000256" key="5">
    <source>
        <dbReference type="ARBA" id="ARBA00023065"/>
    </source>
</evidence>
<feature type="transmembrane region" description="Helical" evidence="8">
    <location>
        <begin position="188"/>
        <end position="205"/>
    </location>
</feature>